<feature type="non-terminal residue" evidence="1">
    <location>
        <position position="119"/>
    </location>
</feature>
<evidence type="ECO:0000313" key="2">
    <source>
        <dbReference type="Proteomes" id="UP001357485"/>
    </source>
</evidence>
<name>A0ABR0M1I7_9PEZI</name>
<keyword evidence="2" id="KW-1185">Reference proteome</keyword>
<protein>
    <submittedName>
        <fullName evidence="1">Uncharacterized protein</fullName>
    </submittedName>
</protein>
<gene>
    <name evidence="1" type="ORF">LTR16_011109</name>
</gene>
<comment type="caution">
    <text evidence="1">The sequence shown here is derived from an EMBL/GenBank/DDBJ whole genome shotgun (WGS) entry which is preliminary data.</text>
</comment>
<proteinExistence type="predicted"/>
<reference evidence="1 2" key="1">
    <citation type="submission" date="2023-08" db="EMBL/GenBank/DDBJ databases">
        <title>Black Yeasts Isolated from many extreme environments.</title>
        <authorList>
            <person name="Coleine C."/>
            <person name="Stajich J.E."/>
            <person name="Selbmann L."/>
        </authorList>
    </citation>
    <scope>NUCLEOTIDE SEQUENCE [LARGE SCALE GENOMIC DNA]</scope>
    <source>
        <strain evidence="1 2">CCFEE 536</strain>
    </source>
</reference>
<sequence length="119" mass="13430">MVNVRGGSSEVRESNAMAANVVFWYANLLWKDDARLSLVAINEPELLPVYFGDVDERRRYVNHPLITSIGEGELDFCLHGVDEVTSIILLNIKYLSWRFMAHGDHDSPEEAVGVLNHTC</sequence>
<dbReference type="EMBL" id="JAVRRA010003362">
    <property type="protein sequence ID" value="KAK5276490.1"/>
    <property type="molecule type" value="Genomic_DNA"/>
</dbReference>
<accession>A0ABR0M1I7</accession>
<evidence type="ECO:0000313" key="1">
    <source>
        <dbReference type="EMBL" id="KAK5276490.1"/>
    </source>
</evidence>
<organism evidence="1 2">
    <name type="scientific">Cryomyces antarcticus</name>
    <dbReference type="NCBI Taxonomy" id="329879"/>
    <lineage>
        <taxon>Eukaryota</taxon>
        <taxon>Fungi</taxon>
        <taxon>Dikarya</taxon>
        <taxon>Ascomycota</taxon>
        <taxon>Pezizomycotina</taxon>
        <taxon>Dothideomycetes</taxon>
        <taxon>Dothideomycetes incertae sedis</taxon>
        <taxon>Cryomyces</taxon>
    </lineage>
</organism>
<dbReference type="Proteomes" id="UP001357485">
    <property type="component" value="Unassembled WGS sequence"/>
</dbReference>